<evidence type="ECO:0000313" key="6">
    <source>
        <dbReference type="EMBL" id="RCH83067.1"/>
    </source>
</evidence>
<evidence type="ECO:0000313" key="7">
    <source>
        <dbReference type="Proteomes" id="UP000252139"/>
    </source>
</evidence>
<keyword evidence="4" id="KW-0067">ATP-binding</keyword>
<name>A0A367IZG0_RHIAZ</name>
<keyword evidence="1" id="KW-0808">Transferase</keyword>
<dbReference type="PANTHER" id="PTHR24068">
    <property type="entry name" value="UBIQUITIN-CONJUGATING ENZYME E2"/>
    <property type="match status" value="1"/>
</dbReference>
<dbReference type="Proteomes" id="UP000252139">
    <property type="component" value="Unassembled WGS sequence"/>
</dbReference>
<feature type="active site" description="Glycyl thioester intermediate" evidence="3">
    <location>
        <position position="90"/>
    </location>
</feature>
<dbReference type="PROSITE" id="PS50127">
    <property type="entry name" value="UBC_2"/>
    <property type="match status" value="1"/>
</dbReference>
<organism evidence="6 7">
    <name type="scientific">Rhizopus azygosporus</name>
    <name type="common">Rhizopus microsporus var. azygosporus</name>
    <dbReference type="NCBI Taxonomy" id="86630"/>
    <lineage>
        <taxon>Eukaryota</taxon>
        <taxon>Fungi</taxon>
        <taxon>Fungi incertae sedis</taxon>
        <taxon>Mucoromycota</taxon>
        <taxon>Mucoromycotina</taxon>
        <taxon>Mucoromycetes</taxon>
        <taxon>Mucorales</taxon>
        <taxon>Mucorineae</taxon>
        <taxon>Rhizopodaceae</taxon>
        <taxon>Rhizopus</taxon>
    </lineage>
</organism>
<dbReference type="GO" id="GO:0005524">
    <property type="term" value="F:ATP binding"/>
    <property type="evidence" value="ECO:0007669"/>
    <property type="project" value="UniProtKB-UniRule"/>
</dbReference>
<keyword evidence="7" id="KW-1185">Reference proteome</keyword>
<comment type="similarity">
    <text evidence="4">Belongs to the ubiquitin-conjugating enzyme family.</text>
</comment>
<evidence type="ECO:0000256" key="1">
    <source>
        <dbReference type="ARBA" id="ARBA00022679"/>
    </source>
</evidence>
<dbReference type="Pfam" id="PF00179">
    <property type="entry name" value="UQ_con"/>
    <property type="match status" value="1"/>
</dbReference>
<keyword evidence="4" id="KW-0547">Nucleotide-binding</keyword>
<dbReference type="InterPro" id="IPR000608">
    <property type="entry name" value="UBC"/>
</dbReference>
<evidence type="ECO:0000256" key="4">
    <source>
        <dbReference type="RuleBase" id="RU362109"/>
    </source>
</evidence>
<comment type="caution">
    <text evidence="6">The sequence shown here is derived from an EMBL/GenBank/DDBJ whole genome shotgun (WGS) entry which is preliminary data.</text>
</comment>
<reference evidence="6 7" key="1">
    <citation type="journal article" date="2018" name="G3 (Bethesda)">
        <title>Phylogenetic and Phylogenomic Definition of Rhizopus Species.</title>
        <authorList>
            <person name="Gryganskyi A.P."/>
            <person name="Golan J."/>
            <person name="Dolatabadi S."/>
            <person name="Mondo S."/>
            <person name="Robb S."/>
            <person name="Idnurm A."/>
            <person name="Muszewska A."/>
            <person name="Steczkiewicz K."/>
            <person name="Masonjones S."/>
            <person name="Liao H.L."/>
            <person name="Gajdeczka M.T."/>
            <person name="Anike F."/>
            <person name="Vuek A."/>
            <person name="Anishchenko I.M."/>
            <person name="Voigt K."/>
            <person name="de Hoog G.S."/>
            <person name="Smith M.E."/>
            <person name="Heitman J."/>
            <person name="Vilgalys R."/>
            <person name="Stajich J.E."/>
        </authorList>
    </citation>
    <scope>NUCLEOTIDE SEQUENCE [LARGE SCALE GENOMIC DNA]</scope>
    <source>
        <strain evidence="6 7">CBS 357.93</strain>
    </source>
</reference>
<sequence>MAPNMTKRIYNEIKDVNDDNTTPLQVYVPNEENMYHLIGSINGPIESPYEGGTFLLDIKLHENHPFQPPQIKFITKVYHPNVSSQTGAICLVIKNKKA</sequence>
<evidence type="ECO:0000259" key="5">
    <source>
        <dbReference type="PROSITE" id="PS50127"/>
    </source>
</evidence>
<evidence type="ECO:0000256" key="3">
    <source>
        <dbReference type="PROSITE-ProRule" id="PRU10133"/>
    </source>
</evidence>
<dbReference type="OrthoDB" id="9993688at2759"/>
<dbReference type="GO" id="GO:0016740">
    <property type="term" value="F:transferase activity"/>
    <property type="evidence" value="ECO:0007669"/>
    <property type="project" value="UniProtKB-KW"/>
</dbReference>
<evidence type="ECO:0000256" key="2">
    <source>
        <dbReference type="ARBA" id="ARBA00022786"/>
    </source>
</evidence>
<protein>
    <recommendedName>
        <fullName evidence="5">UBC core domain-containing protein</fullName>
    </recommendedName>
</protein>
<dbReference type="SMART" id="SM00212">
    <property type="entry name" value="UBCc"/>
    <property type="match status" value="1"/>
</dbReference>
<accession>A0A367IZG0</accession>
<dbReference type="EMBL" id="PJQL01002786">
    <property type="protein sequence ID" value="RCH83067.1"/>
    <property type="molecule type" value="Genomic_DNA"/>
</dbReference>
<dbReference type="InterPro" id="IPR016135">
    <property type="entry name" value="UBQ-conjugating_enzyme/RWD"/>
</dbReference>
<dbReference type="PROSITE" id="PS00183">
    <property type="entry name" value="UBC_1"/>
    <property type="match status" value="1"/>
</dbReference>
<dbReference type="InterPro" id="IPR023313">
    <property type="entry name" value="UBQ-conjugating_AS"/>
</dbReference>
<feature type="domain" description="UBC core" evidence="5">
    <location>
        <begin position="4"/>
        <end position="98"/>
    </location>
</feature>
<gene>
    <name evidence="6" type="ORF">CU097_001539</name>
</gene>
<dbReference type="AlphaFoldDB" id="A0A367IZG0"/>
<dbReference type="Gene3D" id="3.10.110.10">
    <property type="entry name" value="Ubiquitin Conjugating Enzyme"/>
    <property type="match status" value="1"/>
</dbReference>
<dbReference type="STRING" id="86630.A0A367IZG0"/>
<dbReference type="SUPFAM" id="SSF54495">
    <property type="entry name" value="UBC-like"/>
    <property type="match status" value="1"/>
</dbReference>
<feature type="non-terminal residue" evidence="6">
    <location>
        <position position="98"/>
    </location>
</feature>
<keyword evidence="2 4" id="KW-0833">Ubl conjugation pathway</keyword>
<proteinExistence type="inferred from homology"/>